<organism evidence="1 2">
    <name type="scientific">Paragemmobacter aquarius</name>
    <dbReference type="NCBI Taxonomy" id="2169400"/>
    <lineage>
        <taxon>Bacteria</taxon>
        <taxon>Pseudomonadati</taxon>
        <taxon>Pseudomonadota</taxon>
        <taxon>Alphaproteobacteria</taxon>
        <taxon>Rhodobacterales</taxon>
        <taxon>Paracoccaceae</taxon>
        <taxon>Paragemmobacter</taxon>
    </lineage>
</organism>
<name>A0A2S0UL95_9RHOB</name>
<gene>
    <name evidence="1" type="ORF">HYN69_08805</name>
</gene>
<reference evidence="1 2" key="1">
    <citation type="submission" date="2018-04" db="EMBL/GenBank/DDBJ databases">
        <title>Genome sequencing of Gemmobacter.</title>
        <authorList>
            <person name="Yi H."/>
            <person name="Baek M.-G."/>
        </authorList>
    </citation>
    <scope>NUCLEOTIDE SEQUENCE [LARGE SCALE GENOMIC DNA]</scope>
    <source>
        <strain evidence="1 2">HYN0069</strain>
    </source>
</reference>
<dbReference type="Proteomes" id="UP000244496">
    <property type="component" value="Chromosome"/>
</dbReference>
<dbReference type="OrthoDB" id="271062at2"/>
<evidence type="ECO:0000313" key="2">
    <source>
        <dbReference type="Proteomes" id="UP000244496"/>
    </source>
</evidence>
<dbReference type="EMBL" id="CP028918">
    <property type="protein sequence ID" value="AWB48594.1"/>
    <property type="molecule type" value="Genomic_DNA"/>
</dbReference>
<dbReference type="KEGG" id="geh:HYN69_08805"/>
<keyword evidence="2" id="KW-1185">Reference proteome</keyword>
<evidence type="ECO:0000313" key="1">
    <source>
        <dbReference type="EMBL" id="AWB48594.1"/>
    </source>
</evidence>
<sequence>MTKNVLLANEFGIGRGHIVQLLQTALALGPGFTFEAALYNRSFAAELAPLGALVYDGPGYVYDASRRTGPKSATTATWGEFLGDLGFSQRDRVRDIVMWWHNVLGQRRIDLLVADYAPLALLAARARGIPTIAVGQGYGLPPDHLSQFPPLHAGPLSRLHDEEALLDNVNAAASGIGLAPLAGLPQVYQSTLPMVRTLPFLDAYQGHRRFPYVLPKIPTTNTIAANGDEVFIYFSTQELNDPQVVDALASLPLPRRAFLPTASPETAARLAASGIIVETQPVPADLIAARSRLMVHSGQHGTLCLGLFAGLPQVAFPQHMEQSHHADAVAAQGTARVIGRASRSRDHITDTIQSLWSDAEMARKAQDLARSLRQTYVIDADEAARTWLKPLRDTVMFT</sequence>
<accession>A0A2S0UL95</accession>
<dbReference type="AlphaFoldDB" id="A0A2S0UL95"/>
<protein>
    <recommendedName>
        <fullName evidence="3">UDP:flavonoid glycosyltransferase YjiC, YdhE family</fullName>
    </recommendedName>
</protein>
<dbReference type="RefSeq" id="WP_108435413.1">
    <property type="nucleotide sequence ID" value="NZ_CP028918.1"/>
</dbReference>
<proteinExistence type="predicted"/>
<dbReference type="SUPFAM" id="SSF53756">
    <property type="entry name" value="UDP-Glycosyltransferase/glycogen phosphorylase"/>
    <property type="match status" value="1"/>
</dbReference>
<evidence type="ECO:0008006" key="3">
    <source>
        <dbReference type="Google" id="ProtNLM"/>
    </source>
</evidence>
<dbReference type="Gene3D" id="3.40.50.2000">
    <property type="entry name" value="Glycogen Phosphorylase B"/>
    <property type="match status" value="2"/>
</dbReference>